<dbReference type="PANTHER" id="PTHR33375:SF1">
    <property type="entry name" value="CHROMOSOME-PARTITIONING PROTEIN PARB-RELATED"/>
    <property type="match status" value="1"/>
</dbReference>
<dbReference type="Gene3D" id="1.10.10.2830">
    <property type="match status" value="1"/>
</dbReference>
<dbReference type="OrthoDB" id="9802051at2"/>
<dbReference type="Proteomes" id="UP000054785">
    <property type="component" value="Unassembled WGS sequence"/>
</dbReference>
<dbReference type="SUPFAM" id="SSF109709">
    <property type="entry name" value="KorB DNA-binding domain-like"/>
    <property type="match status" value="1"/>
</dbReference>
<keyword evidence="4" id="KW-0238">DNA-binding</keyword>
<comment type="similarity">
    <text evidence="1">Belongs to the ParB family.</text>
</comment>
<dbReference type="Pfam" id="PF02195">
    <property type="entry name" value="ParB_N"/>
    <property type="match status" value="1"/>
</dbReference>
<gene>
    <name evidence="7" type="primary">parB_1</name>
    <name evidence="7" type="ORF">Lgee_0451</name>
</gene>
<keyword evidence="3" id="KW-0159">Chromosome partition</keyword>
<dbReference type="PATRIC" id="fig|45065.4.peg.479"/>
<dbReference type="Pfam" id="PF17762">
    <property type="entry name" value="HTH_ParB"/>
    <property type="match status" value="1"/>
</dbReference>
<evidence type="ECO:0000313" key="8">
    <source>
        <dbReference type="Proteomes" id="UP000054785"/>
    </source>
</evidence>
<dbReference type="InterPro" id="IPR003115">
    <property type="entry name" value="ParB_N"/>
</dbReference>
<evidence type="ECO:0000256" key="4">
    <source>
        <dbReference type="ARBA" id="ARBA00023125"/>
    </source>
</evidence>
<name>A0A0W0U6X5_9GAMM</name>
<evidence type="ECO:0000256" key="3">
    <source>
        <dbReference type="ARBA" id="ARBA00022829"/>
    </source>
</evidence>
<evidence type="ECO:0000313" key="7">
    <source>
        <dbReference type="EMBL" id="KTD03794.1"/>
    </source>
</evidence>
<keyword evidence="8" id="KW-1185">Reference proteome</keyword>
<dbReference type="Pfam" id="PF23552">
    <property type="entry name" value="ParB_C"/>
    <property type="match status" value="1"/>
</dbReference>
<dbReference type="InterPro" id="IPR050336">
    <property type="entry name" value="Chromosome_partition/occlusion"/>
</dbReference>
<dbReference type="GO" id="GO:0005694">
    <property type="term" value="C:chromosome"/>
    <property type="evidence" value="ECO:0007669"/>
    <property type="project" value="TreeGrafter"/>
</dbReference>
<dbReference type="AlphaFoldDB" id="A0A0W0U6X5"/>
<evidence type="ECO:0000256" key="2">
    <source>
        <dbReference type="ARBA" id="ARBA00022372"/>
    </source>
</evidence>
<dbReference type="Gene3D" id="3.90.1530.30">
    <property type="match status" value="1"/>
</dbReference>
<comment type="caution">
    <text evidence="7">The sequence shown here is derived from an EMBL/GenBank/DDBJ whole genome shotgun (WGS) entry which is preliminary data.</text>
</comment>
<dbReference type="FunFam" id="1.10.10.2830:FF:000001">
    <property type="entry name" value="Chromosome partitioning protein ParB"/>
    <property type="match status" value="1"/>
</dbReference>
<dbReference type="InterPro" id="IPR004437">
    <property type="entry name" value="ParB/RepB/Spo0J"/>
</dbReference>
<accession>A0A0W0U6X5</accession>
<dbReference type="InterPro" id="IPR036086">
    <property type="entry name" value="ParB/Sulfiredoxin_sf"/>
</dbReference>
<dbReference type="EMBL" id="LNYC01000009">
    <property type="protein sequence ID" value="KTD03794.1"/>
    <property type="molecule type" value="Genomic_DNA"/>
</dbReference>
<dbReference type="NCBIfam" id="TIGR00180">
    <property type="entry name" value="parB_part"/>
    <property type="match status" value="1"/>
</dbReference>
<reference evidence="7 8" key="1">
    <citation type="submission" date="2015-11" db="EMBL/GenBank/DDBJ databases">
        <title>Genomic analysis of 38 Legionella species identifies large and diverse effector repertoires.</title>
        <authorList>
            <person name="Burstein D."/>
            <person name="Amaro F."/>
            <person name="Zusman T."/>
            <person name="Lifshitz Z."/>
            <person name="Cohen O."/>
            <person name="Gilbert J.A."/>
            <person name="Pupko T."/>
            <person name="Shuman H.A."/>
            <person name="Segal G."/>
        </authorList>
    </citation>
    <scope>NUCLEOTIDE SEQUENCE [LARGE SCALE GENOMIC DNA]</scope>
    <source>
        <strain evidence="7 8">ATCC 49504</strain>
    </source>
</reference>
<protein>
    <recommendedName>
        <fullName evidence="2">Probable chromosome-partitioning protein ParB</fullName>
    </recommendedName>
</protein>
<comment type="function">
    <text evidence="5">Involved in chromosome partition. Localize to both poles of the predivisional cell following completion of DNA replication. Binds to the DNA origin of replication.</text>
</comment>
<evidence type="ECO:0000256" key="5">
    <source>
        <dbReference type="ARBA" id="ARBA00025472"/>
    </source>
</evidence>
<dbReference type="GO" id="GO:0003677">
    <property type="term" value="F:DNA binding"/>
    <property type="evidence" value="ECO:0007669"/>
    <property type="project" value="UniProtKB-KW"/>
</dbReference>
<sequence length="265" mass="29515">MHKTFTHIPVECLQRGAFQPRQHFDADALRALSESIASQGVIEPLVVRALRQARYEIIAGERRWRAAIDAGLSVVPCVVGDYTDAEAAAVALAENVQRQSLNLMEEAAGYQRLVTDFHFQQEEIAVLVGKSRSHIANILRLLTLSFPVQELLRARELTLGHARMLVGLPETLQSTLAGRVVHEGLSVRQLEVLVRASKREPAVASPARDRDVERLKRMLAEQVGAPVEIDADSMSGGWLKLRFFDNDTLAGLLERMGLRYHEDLP</sequence>
<dbReference type="GO" id="GO:0007059">
    <property type="term" value="P:chromosome segregation"/>
    <property type="evidence" value="ECO:0007669"/>
    <property type="project" value="UniProtKB-KW"/>
</dbReference>
<dbReference type="SMART" id="SM00470">
    <property type="entry name" value="ParB"/>
    <property type="match status" value="1"/>
</dbReference>
<organism evidence="7 8">
    <name type="scientific">Legionella geestiana</name>
    <dbReference type="NCBI Taxonomy" id="45065"/>
    <lineage>
        <taxon>Bacteria</taxon>
        <taxon>Pseudomonadati</taxon>
        <taxon>Pseudomonadota</taxon>
        <taxon>Gammaproteobacteria</taxon>
        <taxon>Legionellales</taxon>
        <taxon>Legionellaceae</taxon>
        <taxon>Legionella</taxon>
    </lineage>
</organism>
<dbReference type="SUPFAM" id="SSF110849">
    <property type="entry name" value="ParB/Sulfiredoxin"/>
    <property type="match status" value="1"/>
</dbReference>
<proteinExistence type="inferred from homology"/>
<dbReference type="RefSeq" id="WP_028387462.1">
    <property type="nucleotide sequence ID" value="NZ_CAAAHN010000004.1"/>
</dbReference>
<dbReference type="FunFam" id="3.90.1530.30:FF:000001">
    <property type="entry name" value="Chromosome partitioning protein ParB"/>
    <property type="match status" value="1"/>
</dbReference>
<evidence type="ECO:0000256" key="1">
    <source>
        <dbReference type="ARBA" id="ARBA00006295"/>
    </source>
</evidence>
<dbReference type="InterPro" id="IPR057240">
    <property type="entry name" value="ParB_dimer_C"/>
</dbReference>
<dbReference type="STRING" id="45065.Lgee_0451"/>
<evidence type="ECO:0000259" key="6">
    <source>
        <dbReference type="SMART" id="SM00470"/>
    </source>
</evidence>
<feature type="domain" description="ParB-like N-terminal" evidence="6">
    <location>
        <begin position="6"/>
        <end position="96"/>
    </location>
</feature>
<dbReference type="PANTHER" id="PTHR33375">
    <property type="entry name" value="CHROMOSOME-PARTITIONING PROTEIN PARB-RELATED"/>
    <property type="match status" value="1"/>
</dbReference>
<dbReference type="InterPro" id="IPR041468">
    <property type="entry name" value="HTH_ParB/Spo0J"/>
</dbReference>